<dbReference type="Gene3D" id="3.40.50.1390">
    <property type="entry name" value="Resolvase, N-terminal catalytic domain"/>
    <property type="match status" value="1"/>
</dbReference>
<dbReference type="OrthoDB" id="3695289at2"/>
<evidence type="ECO:0000313" key="1">
    <source>
        <dbReference type="EMBL" id="SFR19968.1"/>
    </source>
</evidence>
<dbReference type="EMBL" id="FOYL01000005">
    <property type="protein sequence ID" value="SFR19968.1"/>
    <property type="molecule type" value="Genomic_DNA"/>
</dbReference>
<sequence length="120" mass="12967">MMAVTDDALAQLLAVPRVVYGYLRPEASDALEIAAWHKDIAHFCGEAGYQLAGVFTDRGVPHDCVKRAGLSGLLDVLALPETYGLVVPSIEHLSRDDTTLKILGLLISNTKAHIIVMDRA</sequence>
<gene>
    <name evidence="1" type="ORF">SAMN04488564_10573</name>
</gene>
<proteinExistence type="predicted"/>
<dbReference type="InterPro" id="IPR036162">
    <property type="entry name" value="Resolvase-like_N_sf"/>
</dbReference>
<name>A0A1I6ER19_9PSEU</name>
<keyword evidence="2" id="KW-1185">Reference proteome</keyword>
<reference evidence="2" key="1">
    <citation type="submission" date="2016-10" db="EMBL/GenBank/DDBJ databases">
        <authorList>
            <person name="Varghese N."/>
            <person name="Submissions S."/>
        </authorList>
    </citation>
    <scope>NUCLEOTIDE SEQUENCE [LARGE SCALE GENOMIC DNA]</scope>
    <source>
        <strain evidence="2">DSM 44232</strain>
    </source>
</reference>
<evidence type="ECO:0000313" key="2">
    <source>
        <dbReference type="Proteomes" id="UP000198583"/>
    </source>
</evidence>
<organism evidence="1 2">
    <name type="scientific">Lentzea waywayandensis</name>
    <dbReference type="NCBI Taxonomy" id="84724"/>
    <lineage>
        <taxon>Bacteria</taxon>
        <taxon>Bacillati</taxon>
        <taxon>Actinomycetota</taxon>
        <taxon>Actinomycetes</taxon>
        <taxon>Pseudonocardiales</taxon>
        <taxon>Pseudonocardiaceae</taxon>
        <taxon>Lentzea</taxon>
    </lineage>
</organism>
<dbReference type="GO" id="GO:0003677">
    <property type="term" value="F:DNA binding"/>
    <property type="evidence" value="ECO:0007669"/>
    <property type="project" value="InterPro"/>
</dbReference>
<dbReference type="Proteomes" id="UP000198583">
    <property type="component" value="Unassembled WGS sequence"/>
</dbReference>
<dbReference type="SUPFAM" id="SSF53041">
    <property type="entry name" value="Resolvase-like"/>
    <property type="match status" value="1"/>
</dbReference>
<accession>A0A1I6ER19</accession>
<dbReference type="STRING" id="84724.SAMN04488564_10573"/>
<dbReference type="AlphaFoldDB" id="A0A1I6ER19"/>
<dbReference type="GO" id="GO:0000150">
    <property type="term" value="F:DNA strand exchange activity"/>
    <property type="evidence" value="ECO:0007669"/>
    <property type="project" value="InterPro"/>
</dbReference>
<protein>
    <submittedName>
        <fullName evidence="1">Resolvase, N terminal domain</fullName>
    </submittedName>
</protein>
<dbReference type="RefSeq" id="WP_093596611.1">
    <property type="nucleotide sequence ID" value="NZ_FOYL01000005.1"/>
</dbReference>